<name>A0A7R9QSD2_9ACAR</name>
<dbReference type="PANTHER" id="PTHR11732">
    <property type="entry name" value="ALDO/KETO REDUCTASE"/>
    <property type="match status" value="1"/>
</dbReference>
<dbReference type="PRINTS" id="PR00069">
    <property type="entry name" value="ALDKETRDTASE"/>
</dbReference>
<keyword evidence="3" id="KW-1185">Reference proteome</keyword>
<dbReference type="OrthoDB" id="6502874at2759"/>
<organism evidence="2">
    <name type="scientific">Oppiella nova</name>
    <dbReference type="NCBI Taxonomy" id="334625"/>
    <lineage>
        <taxon>Eukaryota</taxon>
        <taxon>Metazoa</taxon>
        <taxon>Ecdysozoa</taxon>
        <taxon>Arthropoda</taxon>
        <taxon>Chelicerata</taxon>
        <taxon>Arachnida</taxon>
        <taxon>Acari</taxon>
        <taxon>Acariformes</taxon>
        <taxon>Sarcoptiformes</taxon>
        <taxon>Oribatida</taxon>
        <taxon>Brachypylina</taxon>
        <taxon>Oppioidea</taxon>
        <taxon>Oppiidae</taxon>
        <taxon>Oppiella</taxon>
    </lineage>
</organism>
<evidence type="ECO:0000313" key="2">
    <source>
        <dbReference type="EMBL" id="CAD7654972.1"/>
    </source>
</evidence>
<proteinExistence type="predicted"/>
<sequence length="188" mass="21130">MDPKSVPTVKLNNGLDIPIIGLGTWQAPPDGSLYRSVRTAITDGYRHFDCALIYENEEETGRAINDAIKEGQVKREDLYIVSKVWLTYYTRERAQECVRKILAKFQTPYLDLCLVHWPMSFKQVDDTLWPTGADGKVIGGNIDYIECYKGLEDALKAGLVKSIGISNFTSEQVERLLQATSVVPVTNQ</sequence>
<gene>
    <name evidence="2" type="ORF">ONB1V03_LOCUS11617</name>
</gene>
<dbReference type="EMBL" id="OC923619">
    <property type="protein sequence ID" value="CAD7654972.1"/>
    <property type="molecule type" value="Genomic_DNA"/>
</dbReference>
<feature type="non-terminal residue" evidence="2">
    <location>
        <position position="1"/>
    </location>
</feature>
<dbReference type="SUPFAM" id="SSF51430">
    <property type="entry name" value="NAD(P)-linked oxidoreductase"/>
    <property type="match status" value="1"/>
</dbReference>
<dbReference type="Pfam" id="PF00248">
    <property type="entry name" value="Aldo_ket_red"/>
    <property type="match status" value="1"/>
</dbReference>
<reference evidence="2" key="1">
    <citation type="submission" date="2020-11" db="EMBL/GenBank/DDBJ databases">
        <authorList>
            <person name="Tran Van P."/>
        </authorList>
    </citation>
    <scope>NUCLEOTIDE SEQUENCE</scope>
</reference>
<dbReference type="AlphaFoldDB" id="A0A7R9QSD2"/>
<evidence type="ECO:0000313" key="3">
    <source>
        <dbReference type="Proteomes" id="UP000728032"/>
    </source>
</evidence>
<dbReference type="InterPro" id="IPR020471">
    <property type="entry name" value="AKR"/>
</dbReference>
<dbReference type="InterPro" id="IPR023210">
    <property type="entry name" value="NADP_OxRdtase_dom"/>
</dbReference>
<dbReference type="EMBL" id="CAJPVJ010008794">
    <property type="protein sequence ID" value="CAG2172159.1"/>
    <property type="molecule type" value="Genomic_DNA"/>
</dbReference>
<evidence type="ECO:0000259" key="1">
    <source>
        <dbReference type="Pfam" id="PF00248"/>
    </source>
</evidence>
<dbReference type="InterPro" id="IPR036812">
    <property type="entry name" value="NAD(P)_OxRdtase_dom_sf"/>
</dbReference>
<dbReference type="InterPro" id="IPR018170">
    <property type="entry name" value="Aldo/ket_reductase_CS"/>
</dbReference>
<protein>
    <recommendedName>
        <fullName evidence="1">NADP-dependent oxidoreductase domain-containing protein</fullName>
    </recommendedName>
</protein>
<dbReference type="PROSITE" id="PS00062">
    <property type="entry name" value="ALDOKETO_REDUCTASE_2"/>
    <property type="match status" value="1"/>
</dbReference>
<dbReference type="Proteomes" id="UP000728032">
    <property type="component" value="Unassembled WGS sequence"/>
</dbReference>
<dbReference type="Gene3D" id="3.20.20.100">
    <property type="entry name" value="NADP-dependent oxidoreductase domain"/>
    <property type="match status" value="1"/>
</dbReference>
<dbReference type="GO" id="GO:0016491">
    <property type="term" value="F:oxidoreductase activity"/>
    <property type="evidence" value="ECO:0007669"/>
    <property type="project" value="InterPro"/>
</dbReference>
<accession>A0A7R9QSD2</accession>
<feature type="domain" description="NADP-dependent oxidoreductase" evidence="1">
    <location>
        <begin position="20"/>
        <end position="188"/>
    </location>
</feature>